<dbReference type="EMBL" id="BAABME010002383">
    <property type="protein sequence ID" value="GAA0154393.1"/>
    <property type="molecule type" value="Genomic_DNA"/>
</dbReference>
<keyword evidence="6" id="KW-0808">Transferase</keyword>
<dbReference type="GO" id="GO:0006952">
    <property type="term" value="P:defense response"/>
    <property type="evidence" value="ECO:0007669"/>
    <property type="project" value="UniProtKB-ARBA"/>
</dbReference>
<name>A0AAV3PTK4_LITER</name>
<organism evidence="23 24">
    <name type="scientific">Lithospermum erythrorhizon</name>
    <name type="common">Purple gromwell</name>
    <name type="synonym">Lithospermum officinale var. erythrorhizon</name>
    <dbReference type="NCBI Taxonomy" id="34254"/>
    <lineage>
        <taxon>Eukaryota</taxon>
        <taxon>Viridiplantae</taxon>
        <taxon>Streptophyta</taxon>
        <taxon>Embryophyta</taxon>
        <taxon>Tracheophyta</taxon>
        <taxon>Spermatophyta</taxon>
        <taxon>Magnoliopsida</taxon>
        <taxon>eudicotyledons</taxon>
        <taxon>Gunneridae</taxon>
        <taxon>Pentapetalae</taxon>
        <taxon>asterids</taxon>
        <taxon>lamiids</taxon>
        <taxon>Boraginales</taxon>
        <taxon>Boraginaceae</taxon>
        <taxon>Boraginoideae</taxon>
        <taxon>Lithospermeae</taxon>
        <taxon>Lithospermum</taxon>
    </lineage>
</organism>
<keyword evidence="11" id="KW-0418">Kinase</keyword>
<evidence type="ECO:0000256" key="1">
    <source>
        <dbReference type="ARBA" id="ARBA00004162"/>
    </source>
</evidence>
<keyword evidence="17" id="KW-0325">Glycoprotein</keyword>
<dbReference type="GO" id="GO:0051707">
    <property type="term" value="P:response to other organism"/>
    <property type="evidence" value="ECO:0007669"/>
    <property type="project" value="UniProtKB-ARBA"/>
</dbReference>
<evidence type="ECO:0000256" key="15">
    <source>
        <dbReference type="ARBA" id="ARBA00023157"/>
    </source>
</evidence>
<feature type="compositionally biased region" description="Low complexity" evidence="19">
    <location>
        <begin position="478"/>
        <end position="500"/>
    </location>
</feature>
<feature type="binding site" evidence="18">
    <location>
        <position position="644"/>
    </location>
    <ligand>
        <name>ATP</name>
        <dbReference type="ChEBI" id="CHEBI:30616"/>
    </ligand>
</feature>
<keyword evidence="13 20" id="KW-1133">Transmembrane helix</keyword>
<evidence type="ECO:0000256" key="6">
    <source>
        <dbReference type="ARBA" id="ARBA00022679"/>
    </source>
</evidence>
<evidence type="ECO:0000256" key="17">
    <source>
        <dbReference type="ARBA" id="ARBA00023180"/>
    </source>
</evidence>
<dbReference type="InterPro" id="IPR017441">
    <property type="entry name" value="Protein_kinase_ATP_BS"/>
</dbReference>
<feature type="region of interest" description="Disordered" evidence="19">
    <location>
        <begin position="452"/>
        <end position="515"/>
    </location>
</feature>
<evidence type="ECO:0000256" key="11">
    <source>
        <dbReference type="ARBA" id="ARBA00022777"/>
    </source>
</evidence>
<feature type="transmembrane region" description="Helical" evidence="20">
    <location>
        <begin position="522"/>
        <end position="544"/>
    </location>
</feature>
<dbReference type="FunFam" id="3.30.200.20:FF:000226">
    <property type="entry name" value="receptor protein kinase TMK1"/>
    <property type="match status" value="1"/>
</dbReference>
<dbReference type="InterPro" id="IPR001245">
    <property type="entry name" value="Ser-Thr/Tyr_kinase_cat_dom"/>
</dbReference>
<dbReference type="Gene3D" id="3.80.10.10">
    <property type="entry name" value="Ribonuclease Inhibitor"/>
    <property type="match status" value="2"/>
</dbReference>
<dbReference type="InterPro" id="IPR003591">
    <property type="entry name" value="Leu-rich_rpt_typical-subtyp"/>
</dbReference>
<dbReference type="SUPFAM" id="SSF52058">
    <property type="entry name" value="L domain-like"/>
    <property type="match status" value="2"/>
</dbReference>
<dbReference type="GO" id="GO:0005886">
    <property type="term" value="C:plasma membrane"/>
    <property type="evidence" value="ECO:0007669"/>
    <property type="project" value="UniProtKB-SubCell"/>
</dbReference>
<evidence type="ECO:0000256" key="7">
    <source>
        <dbReference type="ARBA" id="ARBA00022692"/>
    </source>
</evidence>
<feature type="domain" description="Protein kinase" evidence="22">
    <location>
        <begin position="616"/>
        <end position="910"/>
    </location>
</feature>
<dbReference type="InterPro" id="IPR001611">
    <property type="entry name" value="Leu-rich_rpt"/>
</dbReference>
<dbReference type="FunFam" id="3.80.10.10:FF:000190">
    <property type="entry name" value="Receptor-like kinase TMK4"/>
    <property type="match status" value="1"/>
</dbReference>
<evidence type="ECO:0000313" key="23">
    <source>
        <dbReference type="EMBL" id="GAA0154393.1"/>
    </source>
</evidence>
<keyword evidence="10 18" id="KW-0547">Nucleotide-binding</keyword>
<dbReference type="InterPro" id="IPR011009">
    <property type="entry name" value="Kinase-like_dom_sf"/>
</dbReference>
<keyword evidence="15" id="KW-1015">Disulfide bond</keyword>
<evidence type="ECO:0000256" key="4">
    <source>
        <dbReference type="ARBA" id="ARBA00022527"/>
    </source>
</evidence>
<evidence type="ECO:0000256" key="16">
    <source>
        <dbReference type="ARBA" id="ARBA00023170"/>
    </source>
</evidence>
<dbReference type="SMART" id="SM00369">
    <property type="entry name" value="LRR_TYP"/>
    <property type="match status" value="4"/>
</dbReference>
<dbReference type="PROSITE" id="PS50011">
    <property type="entry name" value="PROTEIN_KINASE_DOM"/>
    <property type="match status" value="1"/>
</dbReference>
<evidence type="ECO:0000256" key="12">
    <source>
        <dbReference type="ARBA" id="ARBA00022840"/>
    </source>
</evidence>
<accession>A0AAV3PTK4</accession>
<dbReference type="PROSITE" id="PS00107">
    <property type="entry name" value="PROTEIN_KINASE_ATP"/>
    <property type="match status" value="1"/>
</dbReference>
<evidence type="ECO:0000256" key="20">
    <source>
        <dbReference type="SAM" id="Phobius"/>
    </source>
</evidence>
<evidence type="ECO:0000256" key="18">
    <source>
        <dbReference type="PROSITE-ProRule" id="PRU10141"/>
    </source>
</evidence>
<dbReference type="Pfam" id="PF00560">
    <property type="entry name" value="LRR_1"/>
    <property type="match status" value="2"/>
</dbReference>
<keyword evidence="3" id="KW-1003">Cell membrane</keyword>
<dbReference type="GO" id="GO:0005524">
    <property type="term" value="F:ATP binding"/>
    <property type="evidence" value="ECO:0007669"/>
    <property type="project" value="UniProtKB-UniRule"/>
</dbReference>
<feature type="region of interest" description="Disordered" evidence="19">
    <location>
        <begin position="932"/>
        <end position="960"/>
    </location>
</feature>
<comment type="caution">
    <text evidence="23">The sequence shown here is derived from an EMBL/GenBank/DDBJ whole genome shotgun (WGS) entry which is preliminary data.</text>
</comment>
<dbReference type="InterPro" id="IPR008271">
    <property type="entry name" value="Ser/Thr_kinase_AS"/>
</dbReference>
<sequence length="960" mass="104924">MEKYCIFVIVLVSLVKLACGVTDPGDAKVLNDFRNGLENSERLQWPKGNDPCGPPAWKYVFCSNGRVTQIQAKNLGLEGTLPDNLNQLDKLENVGLQGNKFHGKLPSFSGLANLQYAYLDSNNFDSIPYDFFHGLSSIRVLALDHIPFNETSGWSIPAELGELSQLMNFSCSFCNIVGPIPDFFGKLPSLGALRLANNRLSGEIPWSFRDSMLQVLWLNDQDGGGLSGSIEVIGTMVGLTQVWLHGNQFSGPIPDNIGSLTSLKDLHLDRNQLVGIIPQALANMELRTLKLDNNMLMGPIPKFKSSNVSYAENSFCQAIPGELCAPEVDALLDFLHDVNYPPNLSSQWTGNDPCKGPWWGIVCSPNSKVSVINLQKQKLNGTLSPSLVKLDSLVDIHLGGNNLHGRIPANLTELKYLKLLDLTGNSIDPPIPKFPSSVKVLIDEKESINRTVASPVSPINDDHTPIADNRTSSGVRAPSSASPGSTSSGQQQQSGDPKSGGIQGSSTSSKQQNSGVTKTLQIVGSVAGAALAVGLGFLFIFLLVKKRKAKNKTHAGAVDYAKHSSGSSNMFRMSVLDDSTTDIYTSGSRHGAGSGRLESGNLVHSVEVLRRVTNNFAQENELGRGGFGAVYKGELDDGTQIAVKRMEAGVVSNKGLDEFRAEIAVLSKVRHRHLVSLMGFAVEGNERLLVYEYMPEGALSRHIFRWKSLNLMPLSWAKRLIIALDVARGMEYLHSLAHQSFIHRDLKSANILLSNDFRAKVADFGLVKLAPDSDRSVATRLAGTFGYLAPEYAVTGKITTKVDVFSFGVVLMELLTGLTALDEQRSDETRYLAEWFWQIKSDKEKLISAVDPVLDAKEDTYESIYTIAELAGHCTARDPSHRPEMGYAVNVLARLVEKWKPVDIPEEEFLYYDLTPLPDMLKGWQETETKDFSTTSLDSKGSIPAKPNGFADSFTSSDAR</sequence>
<proteinExistence type="inferred from homology"/>
<comment type="similarity">
    <text evidence="2">Belongs to the protein kinase superfamily. Ser/Thr protein kinase family.</text>
</comment>
<comment type="subcellular location">
    <subcellularLocation>
        <location evidence="1">Cell membrane</location>
        <topology evidence="1">Single-pass membrane protein</topology>
    </subcellularLocation>
</comment>
<keyword evidence="4" id="KW-0723">Serine/threonine-protein kinase</keyword>
<evidence type="ECO:0000256" key="10">
    <source>
        <dbReference type="ARBA" id="ARBA00022741"/>
    </source>
</evidence>
<evidence type="ECO:0000256" key="8">
    <source>
        <dbReference type="ARBA" id="ARBA00022729"/>
    </source>
</evidence>
<evidence type="ECO:0000256" key="14">
    <source>
        <dbReference type="ARBA" id="ARBA00023136"/>
    </source>
</evidence>
<dbReference type="Proteomes" id="UP001454036">
    <property type="component" value="Unassembled WGS sequence"/>
</dbReference>
<evidence type="ECO:0000256" key="21">
    <source>
        <dbReference type="SAM" id="SignalP"/>
    </source>
</evidence>
<dbReference type="InterPro" id="IPR013210">
    <property type="entry name" value="LRR_N_plant-typ"/>
</dbReference>
<evidence type="ECO:0000256" key="2">
    <source>
        <dbReference type="ARBA" id="ARBA00008684"/>
    </source>
</evidence>
<feature type="chain" id="PRO_5043607219" description="Protein kinase domain-containing protein" evidence="21">
    <location>
        <begin position="21"/>
        <end position="960"/>
    </location>
</feature>
<dbReference type="Gene3D" id="3.30.200.20">
    <property type="entry name" value="Phosphorylase Kinase, domain 1"/>
    <property type="match status" value="1"/>
</dbReference>
<dbReference type="FunFam" id="1.10.510.10:FF:000468">
    <property type="entry name" value="PTI1-like tyrosine-protein kinase 3"/>
    <property type="match status" value="1"/>
</dbReference>
<keyword evidence="7 20" id="KW-0812">Transmembrane</keyword>
<keyword evidence="9" id="KW-0677">Repeat</keyword>
<keyword evidence="14 20" id="KW-0472">Membrane</keyword>
<dbReference type="Gene3D" id="1.10.510.10">
    <property type="entry name" value="Transferase(Phosphotransferase) domain 1"/>
    <property type="match status" value="1"/>
</dbReference>
<keyword evidence="5" id="KW-0433">Leucine-rich repeat</keyword>
<dbReference type="Pfam" id="PF08263">
    <property type="entry name" value="LRRNT_2"/>
    <property type="match status" value="2"/>
</dbReference>
<dbReference type="GO" id="GO:0004674">
    <property type="term" value="F:protein serine/threonine kinase activity"/>
    <property type="evidence" value="ECO:0007669"/>
    <property type="project" value="UniProtKB-KW"/>
</dbReference>
<dbReference type="AlphaFoldDB" id="A0AAV3PTK4"/>
<protein>
    <recommendedName>
        <fullName evidence="22">Protein kinase domain-containing protein</fullName>
    </recommendedName>
</protein>
<dbReference type="SUPFAM" id="SSF56112">
    <property type="entry name" value="Protein kinase-like (PK-like)"/>
    <property type="match status" value="1"/>
</dbReference>
<dbReference type="InterPro" id="IPR000719">
    <property type="entry name" value="Prot_kinase_dom"/>
</dbReference>
<feature type="signal peptide" evidence="21">
    <location>
        <begin position="1"/>
        <end position="20"/>
    </location>
</feature>
<evidence type="ECO:0000256" key="3">
    <source>
        <dbReference type="ARBA" id="ARBA00022475"/>
    </source>
</evidence>
<dbReference type="CDD" id="cd14066">
    <property type="entry name" value="STKc_IRAK"/>
    <property type="match status" value="1"/>
</dbReference>
<keyword evidence="16" id="KW-0675">Receptor</keyword>
<gene>
    <name evidence="23" type="ORF">LIER_12387</name>
</gene>
<keyword evidence="24" id="KW-1185">Reference proteome</keyword>
<dbReference type="InterPro" id="IPR052422">
    <property type="entry name" value="Auxin_Ser/Thr_Kinase"/>
</dbReference>
<dbReference type="InterPro" id="IPR032675">
    <property type="entry name" value="LRR_dom_sf"/>
</dbReference>
<evidence type="ECO:0000313" key="24">
    <source>
        <dbReference type="Proteomes" id="UP001454036"/>
    </source>
</evidence>
<dbReference type="PANTHER" id="PTHR47986">
    <property type="entry name" value="OSJNBA0070M12.3 PROTEIN"/>
    <property type="match status" value="1"/>
</dbReference>
<evidence type="ECO:0000256" key="13">
    <source>
        <dbReference type="ARBA" id="ARBA00022989"/>
    </source>
</evidence>
<keyword evidence="12 18" id="KW-0067">ATP-binding</keyword>
<evidence type="ECO:0000256" key="19">
    <source>
        <dbReference type="SAM" id="MobiDB-lite"/>
    </source>
</evidence>
<dbReference type="SMART" id="SM00220">
    <property type="entry name" value="S_TKc"/>
    <property type="match status" value="1"/>
</dbReference>
<reference evidence="23 24" key="1">
    <citation type="submission" date="2024-01" db="EMBL/GenBank/DDBJ databases">
        <title>The complete chloroplast genome sequence of Lithospermum erythrorhizon: insights into the phylogenetic relationship among Boraginaceae species and the maternal lineages of purple gromwells.</title>
        <authorList>
            <person name="Okada T."/>
            <person name="Watanabe K."/>
        </authorList>
    </citation>
    <scope>NUCLEOTIDE SEQUENCE [LARGE SCALE GENOMIC DNA]</scope>
</reference>
<dbReference type="FunFam" id="3.80.10.10:FF:000129">
    <property type="entry name" value="Leucine-rich repeat receptor-like kinase"/>
    <property type="match status" value="1"/>
</dbReference>
<keyword evidence="8 21" id="KW-0732">Signal</keyword>
<evidence type="ECO:0000259" key="22">
    <source>
        <dbReference type="PROSITE" id="PS50011"/>
    </source>
</evidence>
<dbReference type="PANTHER" id="PTHR47986:SF1">
    <property type="entry name" value="OS04G0685900 PROTEIN"/>
    <property type="match status" value="1"/>
</dbReference>
<dbReference type="Pfam" id="PF07714">
    <property type="entry name" value="PK_Tyr_Ser-Thr"/>
    <property type="match status" value="1"/>
</dbReference>
<dbReference type="PROSITE" id="PS00108">
    <property type="entry name" value="PROTEIN_KINASE_ST"/>
    <property type="match status" value="1"/>
</dbReference>
<evidence type="ECO:0000256" key="9">
    <source>
        <dbReference type="ARBA" id="ARBA00022737"/>
    </source>
</evidence>
<feature type="compositionally biased region" description="Polar residues" evidence="19">
    <location>
        <begin position="504"/>
        <end position="515"/>
    </location>
</feature>
<evidence type="ECO:0000256" key="5">
    <source>
        <dbReference type="ARBA" id="ARBA00022614"/>
    </source>
</evidence>